<dbReference type="SUPFAM" id="SSF47781">
    <property type="entry name" value="RuvA domain 2-like"/>
    <property type="match status" value="1"/>
</dbReference>
<protein>
    <submittedName>
        <fullName evidence="4">Type II secretion system protein GspK</fullName>
    </submittedName>
</protein>
<feature type="domain" description="T2SS protein K second SAM-like" evidence="2">
    <location>
        <begin position="244"/>
        <end position="285"/>
    </location>
</feature>
<reference evidence="4" key="1">
    <citation type="submission" date="2022-11" db="EMBL/GenBank/DDBJ databases">
        <title>Genomic of Pseudomonas TF18.</title>
        <authorList>
            <person name="Liu T."/>
        </authorList>
    </citation>
    <scope>NUCLEOTIDE SEQUENCE</scope>
    <source>
        <strain evidence="4">TF18</strain>
    </source>
</reference>
<feature type="domain" description="T2SS protein K first SAM-like" evidence="3">
    <location>
        <begin position="152"/>
        <end position="202"/>
    </location>
</feature>
<evidence type="ECO:0000313" key="4">
    <source>
        <dbReference type="EMBL" id="WAE52177.1"/>
    </source>
</evidence>
<evidence type="ECO:0000259" key="3">
    <source>
        <dbReference type="Pfam" id="PF21687"/>
    </source>
</evidence>
<dbReference type="Proteomes" id="UP001164632">
    <property type="component" value="Chromosome"/>
</dbReference>
<dbReference type="Pfam" id="PF03934">
    <property type="entry name" value="T2SSK"/>
    <property type="match status" value="1"/>
</dbReference>
<dbReference type="AlphaFoldDB" id="A0AA47E178"/>
<dbReference type="Pfam" id="PF21687">
    <property type="entry name" value="T2SSK_1st"/>
    <property type="match status" value="1"/>
</dbReference>
<dbReference type="Gene3D" id="1.10.150.320">
    <property type="entry name" value="Photosystem II 12 kDa extrinsic protein"/>
    <property type="match status" value="1"/>
</dbReference>
<keyword evidence="1" id="KW-1133">Transmembrane helix</keyword>
<evidence type="ECO:0000259" key="2">
    <source>
        <dbReference type="Pfam" id="PF03934"/>
    </source>
</evidence>
<dbReference type="InterPro" id="IPR049031">
    <property type="entry name" value="T2SSK_SAM-like_1st"/>
</dbReference>
<keyword evidence="1" id="KW-0812">Transmembrane</keyword>
<sequence>MPQCKPAVSQPGASCLPLSAPATAKGFALIAVLGLLMVLSLVAAFISGYAEQRLEQTFQLRNQLQERLDQDATLATLLHVVATRPLLQNAFLLRPPPPAAASYDPFSRSLPDVDISQHPHLFVDDRPYVGIGAAIFALQDEGPLLSLLDPDRERWTQLFRQHGLSPQQAERFLDQLQDYTDQDDLRRLNGATSSDYINQGLEPPPQRLMISPGQVFNLLDGTTLHDELLAMLPFATSRSGQLHNLNTAPAAVLQTIAGIDESLAEAIVQERRNKPYSDLSDANQRIGRIIPLDPLAAPSQASPYLRIKLWTVMTACRQPIWLGLSSTPTSRSTPWDIDYLFSLDQEQPCRTPQPVAFPPLLESAMDG</sequence>
<dbReference type="SUPFAM" id="SSF158544">
    <property type="entry name" value="GspK insert domain-like"/>
    <property type="match status" value="1"/>
</dbReference>
<accession>A0AA47E178</accession>
<keyword evidence="1" id="KW-0472">Membrane</keyword>
<dbReference type="InterPro" id="IPR049179">
    <property type="entry name" value="T2SSK_SAM-like_2nd"/>
</dbReference>
<name>A0AA47E178_9GAMM</name>
<dbReference type="EMBL" id="CP113257">
    <property type="protein sequence ID" value="WAE52177.1"/>
    <property type="molecule type" value="Genomic_DNA"/>
</dbReference>
<dbReference type="InterPro" id="IPR010994">
    <property type="entry name" value="RuvA_2-like"/>
</dbReference>
<gene>
    <name evidence="4" type="ORF">OSV15_21360</name>
</gene>
<feature type="transmembrane region" description="Helical" evidence="1">
    <location>
        <begin position="27"/>
        <end position="50"/>
    </location>
</feature>
<evidence type="ECO:0000256" key="1">
    <source>
        <dbReference type="SAM" id="Phobius"/>
    </source>
</evidence>
<proteinExistence type="predicted"/>
<dbReference type="InterPro" id="IPR038072">
    <property type="entry name" value="GspK_central_sf"/>
</dbReference>
<evidence type="ECO:0000313" key="5">
    <source>
        <dbReference type="Proteomes" id="UP001164632"/>
    </source>
</evidence>
<dbReference type="RefSeq" id="WP_267931333.1">
    <property type="nucleotide sequence ID" value="NZ_CP113257.1"/>
</dbReference>
<dbReference type="Gene3D" id="1.10.40.60">
    <property type="entry name" value="EpsJ-like"/>
    <property type="match status" value="1"/>
</dbReference>
<organism evidence="4 5">
    <name type="scientific">Stutzerimonas frequens</name>
    <dbReference type="NCBI Taxonomy" id="2968969"/>
    <lineage>
        <taxon>Bacteria</taxon>
        <taxon>Pseudomonadati</taxon>
        <taxon>Pseudomonadota</taxon>
        <taxon>Gammaproteobacteria</taxon>
        <taxon>Pseudomonadales</taxon>
        <taxon>Pseudomonadaceae</taxon>
        <taxon>Stutzerimonas</taxon>
    </lineage>
</organism>